<gene>
    <name evidence="1" type="ORF">PGLA2088_LOCUS20575</name>
</gene>
<evidence type="ECO:0000313" key="2">
    <source>
        <dbReference type="Proteomes" id="UP000626109"/>
    </source>
</evidence>
<proteinExistence type="predicted"/>
<comment type="caution">
    <text evidence="1">The sequence shown here is derived from an EMBL/GenBank/DDBJ whole genome shotgun (WGS) entry which is preliminary data.</text>
</comment>
<dbReference type="AlphaFoldDB" id="A0A813JI28"/>
<dbReference type="EMBL" id="CAJNNW010025650">
    <property type="protein sequence ID" value="CAE8678019.1"/>
    <property type="molecule type" value="Genomic_DNA"/>
</dbReference>
<accession>A0A813JI28</accession>
<name>A0A813JI28_POLGL</name>
<protein>
    <submittedName>
        <fullName evidence="1">Uncharacterized protein</fullName>
    </submittedName>
</protein>
<organism evidence="1 2">
    <name type="scientific">Polarella glacialis</name>
    <name type="common">Dinoflagellate</name>
    <dbReference type="NCBI Taxonomy" id="89957"/>
    <lineage>
        <taxon>Eukaryota</taxon>
        <taxon>Sar</taxon>
        <taxon>Alveolata</taxon>
        <taxon>Dinophyceae</taxon>
        <taxon>Suessiales</taxon>
        <taxon>Suessiaceae</taxon>
        <taxon>Polarella</taxon>
    </lineage>
</organism>
<dbReference type="Proteomes" id="UP000626109">
    <property type="component" value="Unassembled WGS sequence"/>
</dbReference>
<evidence type="ECO:0000313" key="1">
    <source>
        <dbReference type="EMBL" id="CAE8678019.1"/>
    </source>
</evidence>
<reference evidence="1" key="1">
    <citation type="submission" date="2021-02" db="EMBL/GenBank/DDBJ databases">
        <authorList>
            <person name="Dougan E. K."/>
            <person name="Rhodes N."/>
            <person name="Thang M."/>
            <person name="Chan C."/>
        </authorList>
    </citation>
    <scope>NUCLEOTIDE SEQUENCE</scope>
</reference>
<sequence>MLAALVKFFHVHRLGKLTLWPMSRALRQAFQATTSPPVGGWTQNPGDLVFVQPRWRGRQTGNATANFTRFAYGGGPYLTQSSAGLVQAVLDRLGYLEDGGHLGEATDLFCIANRKELQKFELQEKDSLSSKLSKLHAIFTSQHRLQAWRVSYDDIGVREHLQQTGHIQSAGAAKEQVLEGMRDLLLKEAGLRPQELPQSYTALTAHCLRHINRRDPNNRR</sequence>